<proteinExistence type="predicted"/>
<evidence type="ECO:0000256" key="1">
    <source>
        <dbReference type="SAM" id="MobiDB-lite"/>
    </source>
</evidence>
<dbReference type="AlphaFoldDB" id="A0A5K3G1N5"/>
<dbReference type="WBParaSite" id="MCU_014040-RA">
    <property type="protein sequence ID" value="MCU_014040-RA"/>
    <property type="gene ID" value="MCU_014040"/>
</dbReference>
<reference evidence="2" key="1">
    <citation type="submission" date="2019-11" db="UniProtKB">
        <authorList>
            <consortium name="WormBaseParasite"/>
        </authorList>
    </citation>
    <scope>IDENTIFICATION</scope>
</reference>
<name>A0A5K3G1N5_MESCO</name>
<accession>A0A5K3G1N5</accession>
<evidence type="ECO:0000313" key="2">
    <source>
        <dbReference type="WBParaSite" id="MCU_014040-RA"/>
    </source>
</evidence>
<feature type="region of interest" description="Disordered" evidence="1">
    <location>
        <begin position="197"/>
        <end position="220"/>
    </location>
</feature>
<organism evidence="2">
    <name type="scientific">Mesocestoides corti</name>
    <name type="common">Flatworm</name>
    <dbReference type="NCBI Taxonomy" id="53468"/>
    <lineage>
        <taxon>Eukaryota</taxon>
        <taxon>Metazoa</taxon>
        <taxon>Spiralia</taxon>
        <taxon>Lophotrochozoa</taxon>
        <taxon>Platyhelminthes</taxon>
        <taxon>Cestoda</taxon>
        <taxon>Eucestoda</taxon>
        <taxon>Cyclophyllidea</taxon>
        <taxon>Mesocestoididae</taxon>
        <taxon>Mesocestoides</taxon>
    </lineage>
</organism>
<protein>
    <submittedName>
        <fullName evidence="2">Reverse transcriptase domain-containing protein</fullName>
    </submittedName>
</protein>
<sequence length="687" mass="72597">MLEAAVEPTQKSLNEAGAYAGVARDMAAGATVEVSSTAVMTAVPVEEESRKRRDIGQNEAYWRDKVRLLECERGLEARTGSLKLSRVKNKSVGMRIECRDAATSMMMKMMLAEAMSTRAHGEDASGMLEAVSMTSGIETPELEVGVVAGHDDGGDDDVECEVQQMKRRGIKESGISAICPVKLFSAETQVGWTSVKAECETQSEPPSPLPPSAPVDSPTTKMDLRRERIIAEATGSETAEGAGGLVSTAVAAASSSVEALCGRKTPGGGFEDADYAALLRRRRGVGGSRRVDESTSPLEVSAKVGASTVSASGQKHSGKTVCQIDLREHAAAVATEEGKLRFVERRRRFCSGEPTGSCKCMERRKVKSTAVSTGVSVCGWQEAASSESQCAKATRRVHTKSTVTLERWHCDVSSRWMIGASEVETQTETVRGVTWRMGVDADAQTDMGLRSTEVDDVVEAVVSESVCRGAAEALEAVAHGGRRMEVTGTLASVPLSAEVSRKPGYVAVKATSTMTSVMVGGGDVGVCSEEQGGFEGGERGAEIEVRSKACQVRVEVKRRVHNKAVGSGGMERSLDATRLVDCCVTGVHAQLLAPSPSVEAEPEIEVVRASSALESQPLGGSRRVGRTCVQHSLADVSLRSSDLVVTLTQSTQTLPAGGVVVRVAEVVECATQIAPLVAHSECQTTSE</sequence>